<sequence length="338" mass="36071">MAAISPLDEVLLAAGVRPDKTRGKAPATDCFPQIDAPSAGFSVPADSTLLATGLPVLPDSPKMLFSPSCLQLGSMDDSSLWGLCSNVDANAWLSSFWSSPLEPMLFGWPITGPFPKLGSFGSPLRVFGPPPESSNVLGLSSGPAVDLVFGPGAQLVTIPEGLAPCISDFVVSEEEIRARRAPEKANLSGPGLLDAITARVASLQVDEQRRFMSKIASVLSPSLLGMPLIDHGAMPAKSPVRKRLFSSVRKAARFTKTRSYMKTRSSQAVICRRLGLIENEADFNDDTLKMYLSFFRNPLPPSQSEELADLTGVNTAAKIDLPDAELQAILDELVAMEG</sequence>
<dbReference type="EMBL" id="CM000884">
    <property type="protein sequence ID" value="PNT60842.1"/>
    <property type="molecule type" value="Genomic_DNA"/>
</dbReference>
<dbReference type="InParanoid" id="A0A2K2CFN9"/>
<evidence type="ECO:0000313" key="2">
    <source>
        <dbReference type="EnsemblPlants" id="PNT60842"/>
    </source>
</evidence>
<gene>
    <name evidence="1" type="ORF">BRADI_5g06622v3</name>
</gene>
<name>A0A2K2CFN9_BRADI</name>
<dbReference type="FunCoup" id="A0A2K2CFN9">
    <property type="interactions" value="563"/>
</dbReference>
<reference evidence="1" key="2">
    <citation type="submission" date="2017-06" db="EMBL/GenBank/DDBJ databases">
        <title>WGS assembly of Brachypodium distachyon.</title>
        <authorList>
            <consortium name="The International Brachypodium Initiative"/>
            <person name="Lucas S."/>
            <person name="Harmon-Smith M."/>
            <person name="Lail K."/>
            <person name="Tice H."/>
            <person name="Grimwood J."/>
            <person name="Bruce D."/>
            <person name="Barry K."/>
            <person name="Shu S."/>
            <person name="Lindquist E."/>
            <person name="Wang M."/>
            <person name="Pitluck S."/>
            <person name="Vogel J.P."/>
            <person name="Garvin D.F."/>
            <person name="Mockler T.C."/>
            <person name="Schmutz J."/>
            <person name="Rokhsar D."/>
            <person name="Bevan M.W."/>
        </authorList>
    </citation>
    <scope>NUCLEOTIDE SEQUENCE</scope>
    <source>
        <strain evidence="1">Bd21</strain>
    </source>
</reference>
<dbReference type="Gramene" id="PNT60842">
    <property type="protein sequence ID" value="PNT60842"/>
    <property type="gene ID" value="BRADI_5g06622v3"/>
</dbReference>
<reference evidence="2" key="3">
    <citation type="submission" date="2018-08" db="UniProtKB">
        <authorList>
            <consortium name="EnsemblPlants"/>
        </authorList>
    </citation>
    <scope>IDENTIFICATION</scope>
    <source>
        <strain evidence="2">cv. Bd21</strain>
    </source>
</reference>
<proteinExistence type="predicted"/>
<evidence type="ECO:0000313" key="1">
    <source>
        <dbReference type="EMBL" id="PNT60842.1"/>
    </source>
</evidence>
<protein>
    <submittedName>
        <fullName evidence="1 2">Uncharacterized protein</fullName>
    </submittedName>
</protein>
<dbReference type="AlphaFoldDB" id="A0A2K2CFN9"/>
<accession>A0A2K2CFN9</accession>
<evidence type="ECO:0000313" key="3">
    <source>
        <dbReference type="Proteomes" id="UP000008810"/>
    </source>
</evidence>
<keyword evidence="3" id="KW-1185">Reference proteome</keyword>
<organism evidence="1">
    <name type="scientific">Brachypodium distachyon</name>
    <name type="common">Purple false brome</name>
    <name type="synonym">Trachynia distachya</name>
    <dbReference type="NCBI Taxonomy" id="15368"/>
    <lineage>
        <taxon>Eukaryota</taxon>
        <taxon>Viridiplantae</taxon>
        <taxon>Streptophyta</taxon>
        <taxon>Embryophyta</taxon>
        <taxon>Tracheophyta</taxon>
        <taxon>Spermatophyta</taxon>
        <taxon>Magnoliopsida</taxon>
        <taxon>Liliopsida</taxon>
        <taxon>Poales</taxon>
        <taxon>Poaceae</taxon>
        <taxon>BOP clade</taxon>
        <taxon>Pooideae</taxon>
        <taxon>Stipodae</taxon>
        <taxon>Brachypodieae</taxon>
        <taxon>Brachypodium</taxon>
    </lineage>
</organism>
<dbReference type="EnsemblPlants" id="PNT60842">
    <property type="protein sequence ID" value="PNT60842"/>
    <property type="gene ID" value="BRADI_5g06622v3"/>
</dbReference>
<reference evidence="1 2" key="1">
    <citation type="journal article" date="2010" name="Nature">
        <title>Genome sequencing and analysis of the model grass Brachypodium distachyon.</title>
        <authorList>
            <consortium name="International Brachypodium Initiative"/>
        </authorList>
    </citation>
    <scope>NUCLEOTIDE SEQUENCE [LARGE SCALE GENOMIC DNA]</scope>
    <source>
        <strain evidence="1 2">Bd21</strain>
    </source>
</reference>
<dbReference type="Proteomes" id="UP000008810">
    <property type="component" value="Chromosome 5"/>
</dbReference>